<dbReference type="InterPro" id="IPR002225">
    <property type="entry name" value="3Beta_OHSteriod_DH/Estase"/>
</dbReference>
<keyword evidence="5" id="KW-1185">Reference proteome</keyword>
<gene>
    <name evidence="4" type="ORF">CC78DRAFT_615794</name>
</gene>
<sequence>MELPRVLVTGGTGFLGSEVVKVLVASTRFDVTVVDINPPSLGTEFFSSVRYVRANILSPEELAKVFHEAKPAIVVHTAGVVPAGLARYSKKGREVVFQVNVEGTKNVIEAAKECGAKGLVFSSSVTVLVDELGKDFFNADETWSTGRATLSYGQSKTAAENLVLSVNTSDFSTCSLRLAPIFGPNDSIIPVIHNCIPRGETPFVIGPGTNLVDFVYVSNAANAHVLAVQNLLNSGTAAGQAIFITNGEPISARDFCIAIWKEFGHVPKFNIVTAKLFTVSPLAGPGIYM</sequence>
<dbReference type="Proteomes" id="UP000800093">
    <property type="component" value="Unassembled WGS sequence"/>
</dbReference>
<dbReference type="GO" id="GO:0006694">
    <property type="term" value="P:steroid biosynthetic process"/>
    <property type="evidence" value="ECO:0007669"/>
    <property type="project" value="InterPro"/>
</dbReference>
<dbReference type="InterPro" id="IPR050177">
    <property type="entry name" value="Lipid_A_modif_metabolic_enz"/>
</dbReference>
<evidence type="ECO:0000313" key="5">
    <source>
        <dbReference type="Proteomes" id="UP000800093"/>
    </source>
</evidence>
<evidence type="ECO:0000313" key="4">
    <source>
        <dbReference type="EMBL" id="KAF2265653.1"/>
    </source>
</evidence>
<comment type="caution">
    <text evidence="4">The sequence shown here is derived from an EMBL/GenBank/DDBJ whole genome shotgun (WGS) entry which is preliminary data.</text>
</comment>
<dbReference type="InterPro" id="IPR036291">
    <property type="entry name" value="NAD(P)-bd_dom_sf"/>
</dbReference>
<evidence type="ECO:0000256" key="2">
    <source>
        <dbReference type="ARBA" id="ARBA00023002"/>
    </source>
</evidence>
<keyword evidence="2" id="KW-0560">Oxidoreductase</keyword>
<dbReference type="AlphaFoldDB" id="A0A9P4KDF3"/>
<accession>A0A9P4KDF3</accession>
<protein>
    <submittedName>
        <fullName evidence="4">NAD(P)-binding protein</fullName>
    </submittedName>
</protein>
<evidence type="ECO:0000259" key="3">
    <source>
        <dbReference type="Pfam" id="PF01073"/>
    </source>
</evidence>
<dbReference type="Pfam" id="PF01073">
    <property type="entry name" value="3Beta_HSD"/>
    <property type="match status" value="1"/>
</dbReference>
<reference evidence="5" key="1">
    <citation type="journal article" date="2020" name="Stud. Mycol.">
        <title>101 Dothideomycetes genomes: A test case for predicting lifestyles and emergence of pathogens.</title>
        <authorList>
            <person name="Haridas S."/>
            <person name="Albert R."/>
            <person name="Binder M."/>
            <person name="Bloem J."/>
            <person name="LaButti K."/>
            <person name="Salamov A."/>
            <person name="Andreopoulos B."/>
            <person name="Baker S."/>
            <person name="Barry K."/>
            <person name="Bills G."/>
            <person name="Bluhm B."/>
            <person name="Cannon C."/>
            <person name="Castanera R."/>
            <person name="Culley D."/>
            <person name="Daum C."/>
            <person name="Ezra D."/>
            <person name="Gonzalez J."/>
            <person name="Henrissat B."/>
            <person name="Kuo A."/>
            <person name="Liang C."/>
            <person name="Lipzen A."/>
            <person name="Lutzoni F."/>
            <person name="Magnuson J."/>
            <person name="Mondo S."/>
            <person name="Nolan M."/>
            <person name="Ohm R."/>
            <person name="Pangilinan J."/>
            <person name="Park H.-J."/>
            <person name="Ramirez L."/>
            <person name="Alfaro M."/>
            <person name="Sun H."/>
            <person name="Tritt A."/>
            <person name="Yoshinaga Y."/>
            <person name="Zwiers L.-H."/>
            <person name="Turgeon B."/>
            <person name="Goodwin S."/>
            <person name="Spatafora J."/>
            <person name="Crous P."/>
            <person name="Grigoriev I."/>
        </authorList>
    </citation>
    <scope>NUCLEOTIDE SEQUENCE [LARGE SCALE GENOMIC DNA]</scope>
    <source>
        <strain evidence="5">CBS 304.66</strain>
    </source>
</reference>
<comment type="similarity">
    <text evidence="1">Belongs to the 3-beta-HSD family.</text>
</comment>
<dbReference type="OrthoDB" id="331544at2759"/>
<dbReference type="Gene3D" id="3.40.50.720">
    <property type="entry name" value="NAD(P)-binding Rossmann-like Domain"/>
    <property type="match status" value="1"/>
</dbReference>
<dbReference type="GO" id="GO:0016616">
    <property type="term" value="F:oxidoreductase activity, acting on the CH-OH group of donors, NAD or NADP as acceptor"/>
    <property type="evidence" value="ECO:0007669"/>
    <property type="project" value="InterPro"/>
</dbReference>
<name>A0A9P4KDF3_9PLEO</name>
<organism evidence="4 5">
    <name type="scientific">Lojkania enalia</name>
    <dbReference type="NCBI Taxonomy" id="147567"/>
    <lineage>
        <taxon>Eukaryota</taxon>
        <taxon>Fungi</taxon>
        <taxon>Dikarya</taxon>
        <taxon>Ascomycota</taxon>
        <taxon>Pezizomycotina</taxon>
        <taxon>Dothideomycetes</taxon>
        <taxon>Pleosporomycetidae</taxon>
        <taxon>Pleosporales</taxon>
        <taxon>Pleosporales incertae sedis</taxon>
        <taxon>Lojkania</taxon>
    </lineage>
</organism>
<feature type="domain" description="3-beta hydroxysteroid dehydrogenase/isomerase" evidence="3">
    <location>
        <begin position="7"/>
        <end position="268"/>
    </location>
</feature>
<evidence type="ECO:0000256" key="1">
    <source>
        <dbReference type="ARBA" id="ARBA00009219"/>
    </source>
</evidence>
<dbReference type="PANTHER" id="PTHR43245:SF51">
    <property type="entry name" value="SHORT CHAIN DEHYDROGENASE_REDUCTASE FAMILY 42E, MEMBER 2"/>
    <property type="match status" value="1"/>
</dbReference>
<proteinExistence type="inferred from homology"/>
<dbReference type="SUPFAM" id="SSF51735">
    <property type="entry name" value="NAD(P)-binding Rossmann-fold domains"/>
    <property type="match status" value="1"/>
</dbReference>
<dbReference type="EMBL" id="ML986604">
    <property type="protein sequence ID" value="KAF2265653.1"/>
    <property type="molecule type" value="Genomic_DNA"/>
</dbReference>
<dbReference type="PANTHER" id="PTHR43245">
    <property type="entry name" value="BIFUNCTIONAL POLYMYXIN RESISTANCE PROTEIN ARNA"/>
    <property type="match status" value="1"/>
</dbReference>